<evidence type="ECO:0000256" key="5">
    <source>
        <dbReference type="PIRSR" id="PIRSR622684-1"/>
    </source>
</evidence>
<dbReference type="InterPro" id="IPR022684">
    <property type="entry name" value="Calpain_cysteine_protease"/>
</dbReference>
<keyword evidence="2 6" id="KW-0645">Protease</keyword>
<dbReference type="InterPro" id="IPR038765">
    <property type="entry name" value="Papain-like_cys_pep_sf"/>
</dbReference>
<name>A0A8J2SWA4_9STRA</name>
<dbReference type="GO" id="GO:0006508">
    <property type="term" value="P:proteolysis"/>
    <property type="evidence" value="ECO:0007669"/>
    <property type="project" value="UniProtKB-KW"/>
</dbReference>
<dbReference type="InterPro" id="IPR001300">
    <property type="entry name" value="Peptidase_C2_calpain_cat"/>
</dbReference>
<feature type="compositionally biased region" description="Basic residues" evidence="7">
    <location>
        <begin position="470"/>
        <end position="487"/>
    </location>
</feature>
<dbReference type="AlphaFoldDB" id="A0A8J2SWA4"/>
<dbReference type="SMART" id="SM00230">
    <property type="entry name" value="CysPc"/>
    <property type="match status" value="1"/>
</dbReference>
<dbReference type="Gene3D" id="3.90.70.10">
    <property type="entry name" value="Cysteine proteinases"/>
    <property type="match status" value="1"/>
</dbReference>
<feature type="active site" evidence="5 6">
    <location>
        <position position="362"/>
    </location>
</feature>
<evidence type="ECO:0000256" key="4">
    <source>
        <dbReference type="ARBA" id="ARBA00022807"/>
    </source>
</evidence>
<gene>
    <name evidence="9" type="ORF">PECAL_4P24700</name>
</gene>
<dbReference type="EMBL" id="CAKKNE010000004">
    <property type="protein sequence ID" value="CAH0375147.1"/>
    <property type="molecule type" value="Genomic_DNA"/>
</dbReference>
<feature type="active site" evidence="5 6">
    <location>
        <position position="180"/>
    </location>
</feature>
<sequence length="487" mass="53499">MERLLLASVSTALLGYVAYAFLRRNKSSRKHGRAALAADDQQFTRPATAGGVSQRIAKARANCFGRQTFEKLTAEAAELSARGAFWSDPLFTHDDSSLFMDPSRPPEDWLRDGERGKVIKGAEVVWCPPPKFCTASRPLGKRARDGGATWLYGDADETGAVSAGASQNADDVAQGSLGDCYLLSALALATRDSAVCDDLIDDTYEDVGIYGVTLCVRGRFTMVWVDAHFPCWRPANAHGKHRRPKPIYATSTDHREIWPMVVEKAYAKVAGSYEAIGRGGRVAPALETLTGGAAWSVDAMTIPWKDLRRAVEDNDVFVGAGSEHNLSERELEGVVGGHAYSILHVVDVGADADRVRLLLLRNPWGKSEWKGDWSDSSSCWRKRPDVAAAVGNKRSHDDDGRFWIQLPDFRQRFRTVDLCRVKNGQLKERNTLKERTAAESAADAEAAATDDDWLAEIPGASRANDSPKAPSKKKSKSKKKHKKKSKR</sequence>
<dbReference type="Pfam" id="PF00648">
    <property type="entry name" value="Peptidase_C2"/>
    <property type="match status" value="1"/>
</dbReference>
<feature type="compositionally biased region" description="Low complexity" evidence="7">
    <location>
        <begin position="438"/>
        <end position="447"/>
    </location>
</feature>
<evidence type="ECO:0000256" key="3">
    <source>
        <dbReference type="ARBA" id="ARBA00022801"/>
    </source>
</evidence>
<keyword evidence="4 6" id="KW-0788">Thiol protease</keyword>
<comment type="caution">
    <text evidence="9">The sequence shown here is derived from an EMBL/GenBank/DDBJ whole genome shotgun (WGS) entry which is preliminary data.</text>
</comment>
<feature type="active site" evidence="5 6">
    <location>
        <position position="338"/>
    </location>
</feature>
<reference evidence="9" key="1">
    <citation type="submission" date="2021-11" db="EMBL/GenBank/DDBJ databases">
        <authorList>
            <consortium name="Genoscope - CEA"/>
            <person name="William W."/>
        </authorList>
    </citation>
    <scope>NUCLEOTIDE SEQUENCE</scope>
</reference>
<evidence type="ECO:0000256" key="6">
    <source>
        <dbReference type="PROSITE-ProRule" id="PRU00239"/>
    </source>
</evidence>
<feature type="region of interest" description="Disordered" evidence="7">
    <location>
        <begin position="432"/>
        <end position="487"/>
    </location>
</feature>
<dbReference type="Proteomes" id="UP000789595">
    <property type="component" value="Unassembled WGS sequence"/>
</dbReference>
<protein>
    <recommendedName>
        <fullName evidence="8">Calpain catalytic domain-containing protein</fullName>
    </recommendedName>
</protein>
<feature type="domain" description="Calpain catalytic" evidence="8">
    <location>
        <begin position="85"/>
        <end position="422"/>
    </location>
</feature>
<evidence type="ECO:0000313" key="9">
    <source>
        <dbReference type="EMBL" id="CAH0375147.1"/>
    </source>
</evidence>
<organism evidence="9 10">
    <name type="scientific">Pelagomonas calceolata</name>
    <dbReference type="NCBI Taxonomy" id="35677"/>
    <lineage>
        <taxon>Eukaryota</taxon>
        <taxon>Sar</taxon>
        <taxon>Stramenopiles</taxon>
        <taxon>Ochrophyta</taxon>
        <taxon>Pelagophyceae</taxon>
        <taxon>Pelagomonadales</taxon>
        <taxon>Pelagomonadaceae</taxon>
        <taxon>Pelagomonas</taxon>
    </lineage>
</organism>
<keyword evidence="10" id="KW-1185">Reference proteome</keyword>
<evidence type="ECO:0000259" key="8">
    <source>
        <dbReference type="PROSITE" id="PS50203"/>
    </source>
</evidence>
<dbReference type="GO" id="GO:0004198">
    <property type="term" value="F:calcium-dependent cysteine-type endopeptidase activity"/>
    <property type="evidence" value="ECO:0007669"/>
    <property type="project" value="InterPro"/>
</dbReference>
<evidence type="ECO:0000256" key="7">
    <source>
        <dbReference type="SAM" id="MobiDB-lite"/>
    </source>
</evidence>
<dbReference type="PANTHER" id="PTHR10183">
    <property type="entry name" value="CALPAIN"/>
    <property type="match status" value="1"/>
</dbReference>
<proteinExistence type="inferred from homology"/>
<dbReference type="PROSITE" id="PS50203">
    <property type="entry name" value="CALPAIN_CAT"/>
    <property type="match status" value="1"/>
</dbReference>
<evidence type="ECO:0000313" key="10">
    <source>
        <dbReference type="Proteomes" id="UP000789595"/>
    </source>
</evidence>
<dbReference type="PANTHER" id="PTHR10183:SF379">
    <property type="entry name" value="CALPAIN-5"/>
    <property type="match status" value="1"/>
</dbReference>
<keyword evidence="3 6" id="KW-0378">Hydrolase</keyword>
<comment type="similarity">
    <text evidence="1">Belongs to the peptidase C2 family.</text>
</comment>
<evidence type="ECO:0000256" key="2">
    <source>
        <dbReference type="ARBA" id="ARBA00022670"/>
    </source>
</evidence>
<accession>A0A8J2SWA4</accession>
<evidence type="ECO:0000256" key="1">
    <source>
        <dbReference type="ARBA" id="ARBA00007623"/>
    </source>
</evidence>
<dbReference type="PRINTS" id="PR00704">
    <property type="entry name" value="CALPAIN"/>
</dbReference>
<dbReference type="OrthoDB" id="152370at2759"/>
<dbReference type="SUPFAM" id="SSF54001">
    <property type="entry name" value="Cysteine proteinases"/>
    <property type="match status" value="1"/>
</dbReference>